<feature type="binding site" evidence="3">
    <location>
        <position position="102"/>
    </location>
    <ligand>
        <name>substrate</name>
    </ligand>
</feature>
<feature type="binding site" evidence="3">
    <location>
        <position position="100"/>
    </location>
    <ligand>
        <name>substrate</name>
    </ligand>
</feature>
<name>A0A7W9CJL5_9CAUL</name>
<dbReference type="PRINTS" id="PR01790">
    <property type="entry name" value="SMP30FAMILY"/>
</dbReference>
<proteinExistence type="inferred from homology"/>
<sequence length="286" mass="31025">MTDTPELIWDLRAELGEGPVWVARDRAVWFVDIKGRRLHRYGVDDGSTSSWDTPDQTGFALPAEDGTMVCGVRGGLQTFDPLTGRFTPLIAVEADRPQNRINDGFVAPDGSLWFGTMDDSEATLSGALYRYAEGVLTRHDDGYRVTNGPAMSPDGRTLYHNDTTQRGVYAFDHEDGILSRKRLFAETSGGFADGLCIDSLGVVHVGLFNGSGIARFAPTGEVLPGIAFPARTVTKAAFGDDDLKTLYCTTAWLGQDAATRSSEPALGGLYRLRVETPGLPQAFVRL</sequence>
<gene>
    <name evidence="5" type="ORF">GGR13_001991</name>
</gene>
<accession>A0A7W9CJL5</accession>
<evidence type="ECO:0000256" key="2">
    <source>
        <dbReference type="PIRSR" id="PIRSR605511-1"/>
    </source>
</evidence>
<dbReference type="Proteomes" id="UP000545037">
    <property type="component" value="Unassembled WGS sequence"/>
</dbReference>
<comment type="cofactor">
    <cofactor evidence="3">
        <name>Zn(2+)</name>
        <dbReference type="ChEBI" id="CHEBI:29105"/>
    </cofactor>
    <text evidence="3">Binds 1 divalent metal cation per subunit.</text>
</comment>
<keyword evidence="6" id="KW-1185">Reference proteome</keyword>
<dbReference type="GO" id="GO:0004341">
    <property type="term" value="F:gluconolactonase activity"/>
    <property type="evidence" value="ECO:0007669"/>
    <property type="project" value="TreeGrafter"/>
</dbReference>
<dbReference type="GO" id="GO:0019853">
    <property type="term" value="P:L-ascorbic acid biosynthetic process"/>
    <property type="evidence" value="ECO:0007669"/>
    <property type="project" value="TreeGrafter"/>
</dbReference>
<dbReference type="PANTHER" id="PTHR10907:SF47">
    <property type="entry name" value="REGUCALCIN"/>
    <property type="match status" value="1"/>
</dbReference>
<dbReference type="Pfam" id="PF08450">
    <property type="entry name" value="SGL"/>
    <property type="match status" value="1"/>
</dbReference>
<evidence type="ECO:0000313" key="6">
    <source>
        <dbReference type="Proteomes" id="UP000545037"/>
    </source>
</evidence>
<feature type="binding site" evidence="3">
    <location>
        <position position="17"/>
    </location>
    <ligand>
        <name>a divalent metal cation</name>
        <dbReference type="ChEBI" id="CHEBI:60240"/>
    </ligand>
</feature>
<evidence type="ECO:0000313" key="5">
    <source>
        <dbReference type="EMBL" id="MBB5746387.1"/>
    </source>
</evidence>
<dbReference type="PANTHER" id="PTHR10907">
    <property type="entry name" value="REGUCALCIN"/>
    <property type="match status" value="1"/>
</dbReference>
<comment type="similarity">
    <text evidence="1">Belongs to the SMP-30/CGR1 family.</text>
</comment>
<feature type="binding site" evidence="3">
    <location>
        <position position="147"/>
    </location>
    <ligand>
        <name>a divalent metal cation</name>
        <dbReference type="ChEBI" id="CHEBI:60240"/>
    </ligand>
</feature>
<dbReference type="GO" id="GO:0005509">
    <property type="term" value="F:calcium ion binding"/>
    <property type="evidence" value="ECO:0007669"/>
    <property type="project" value="TreeGrafter"/>
</dbReference>
<dbReference type="AlphaFoldDB" id="A0A7W9CJL5"/>
<keyword evidence="3" id="KW-0862">Zinc</keyword>
<organism evidence="5 6">
    <name type="scientific">Brevundimonas variabilis</name>
    <dbReference type="NCBI Taxonomy" id="74312"/>
    <lineage>
        <taxon>Bacteria</taxon>
        <taxon>Pseudomonadati</taxon>
        <taxon>Pseudomonadota</taxon>
        <taxon>Alphaproteobacteria</taxon>
        <taxon>Caulobacterales</taxon>
        <taxon>Caulobacteraceae</taxon>
        <taxon>Brevundimonas</taxon>
    </lineage>
</organism>
<dbReference type="InterPro" id="IPR013658">
    <property type="entry name" value="SGL"/>
</dbReference>
<dbReference type="Gene3D" id="2.120.10.30">
    <property type="entry name" value="TolB, C-terminal domain"/>
    <property type="match status" value="1"/>
</dbReference>
<feature type="domain" description="SMP-30/Gluconolactonase/LRE-like region" evidence="4">
    <location>
        <begin position="15"/>
        <end position="251"/>
    </location>
</feature>
<keyword evidence="3" id="KW-0479">Metal-binding</keyword>
<dbReference type="SUPFAM" id="SSF63829">
    <property type="entry name" value="Calcium-dependent phosphotriesterase"/>
    <property type="match status" value="1"/>
</dbReference>
<protein>
    <submittedName>
        <fullName evidence="5">Sugar lactone lactonase YvrE</fullName>
    </submittedName>
</protein>
<dbReference type="RefSeq" id="WP_183213360.1">
    <property type="nucleotide sequence ID" value="NZ_JACHOR010000003.1"/>
</dbReference>
<dbReference type="InterPro" id="IPR005511">
    <property type="entry name" value="SMP-30"/>
</dbReference>
<evidence type="ECO:0000256" key="3">
    <source>
        <dbReference type="PIRSR" id="PIRSR605511-2"/>
    </source>
</evidence>
<evidence type="ECO:0000256" key="1">
    <source>
        <dbReference type="ARBA" id="ARBA00008853"/>
    </source>
</evidence>
<dbReference type="EMBL" id="JACHOR010000003">
    <property type="protein sequence ID" value="MBB5746387.1"/>
    <property type="molecule type" value="Genomic_DNA"/>
</dbReference>
<feature type="binding site" evidence="3">
    <location>
        <position position="193"/>
    </location>
    <ligand>
        <name>a divalent metal cation</name>
        <dbReference type="ChEBI" id="CHEBI:60240"/>
    </ligand>
</feature>
<dbReference type="InterPro" id="IPR011042">
    <property type="entry name" value="6-blade_b-propeller_TolB-like"/>
</dbReference>
<comment type="caution">
    <text evidence="5">The sequence shown here is derived from an EMBL/GenBank/DDBJ whole genome shotgun (WGS) entry which is preliminary data.</text>
</comment>
<reference evidence="5 6" key="1">
    <citation type="submission" date="2020-08" db="EMBL/GenBank/DDBJ databases">
        <title>Genomic Encyclopedia of Type Strains, Phase IV (KMG-IV): sequencing the most valuable type-strain genomes for metagenomic binning, comparative biology and taxonomic classification.</title>
        <authorList>
            <person name="Goeker M."/>
        </authorList>
    </citation>
    <scope>NUCLEOTIDE SEQUENCE [LARGE SCALE GENOMIC DNA]</scope>
    <source>
        <strain evidence="5 6">DSM 4737</strain>
    </source>
</reference>
<evidence type="ECO:0000259" key="4">
    <source>
        <dbReference type="Pfam" id="PF08450"/>
    </source>
</evidence>
<feature type="active site" description="Proton donor/acceptor" evidence="2">
    <location>
        <position position="193"/>
    </location>
</feature>